<gene>
    <name evidence="2" type="ORF">SAMN02745181_3790</name>
</gene>
<evidence type="ECO:0000256" key="1">
    <source>
        <dbReference type="SAM" id="SignalP"/>
    </source>
</evidence>
<keyword evidence="1" id="KW-0732">Signal</keyword>
<name>A0A1M6SCX3_9BACT</name>
<organism evidence="2 3">
    <name type="scientific">Rubritalea squalenifaciens DSM 18772</name>
    <dbReference type="NCBI Taxonomy" id="1123071"/>
    <lineage>
        <taxon>Bacteria</taxon>
        <taxon>Pseudomonadati</taxon>
        <taxon>Verrucomicrobiota</taxon>
        <taxon>Verrucomicrobiia</taxon>
        <taxon>Verrucomicrobiales</taxon>
        <taxon>Rubritaleaceae</taxon>
        <taxon>Rubritalea</taxon>
    </lineage>
</organism>
<sequence length="246" mass="25020">MKYPHLLPLLACTLGSAQAATTLLDVQLSRTEAPRSEANLGTVGITTFNAGNPGPASQTITYTITGLTLDSVGSGDDEVVITMGIVATSTSGAVTGIGAAFGAWGVEDGTGTASLVDPDEALSFSITAASVNLGAGAFETAEINFDGFTGFAALNVGAGETFNIANTNSNDVTNFEAAPLPNDPDEGAANIYTFTGTEDSFTVEGNTGAMRYAYITGGFTIDTIPEPSSTSLLGLAGLSLILRRKR</sequence>
<dbReference type="EMBL" id="FQYR01000009">
    <property type="protein sequence ID" value="SHK42509.1"/>
    <property type="molecule type" value="Genomic_DNA"/>
</dbReference>
<protein>
    <submittedName>
        <fullName evidence="2">PEP-CTERM protein-sorting domain-containing protein</fullName>
    </submittedName>
</protein>
<feature type="chain" id="PRO_5009920845" evidence="1">
    <location>
        <begin position="20"/>
        <end position="246"/>
    </location>
</feature>
<dbReference type="AlphaFoldDB" id="A0A1M6SCX3"/>
<evidence type="ECO:0000313" key="3">
    <source>
        <dbReference type="Proteomes" id="UP000184510"/>
    </source>
</evidence>
<accession>A0A1M6SCX3</accession>
<dbReference type="InterPro" id="IPR013424">
    <property type="entry name" value="Ice-binding_C"/>
</dbReference>
<dbReference type="RefSeq" id="WP_143185327.1">
    <property type="nucleotide sequence ID" value="NZ_FQYR01000009.1"/>
</dbReference>
<evidence type="ECO:0000313" key="2">
    <source>
        <dbReference type="EMBL" id="SHK42509.1"/>
    </source>
</evidence>
<reference evidence="2 3" key="1">
    <citation type="submission" date="2016-11" db="EMBL/GenBank/DDBJ databases">
        <authorList>
            <person name="Jaros S."/>
            <person name="Januszkiewicz K."/>
            <person name="Wedrychowicz H."/>
        </authorList>
    </citation>
    <scope>NUCLEOTIDE SEQUENCE [LARGE SCALE GENOMIC DNA]</scope>
    <source>
        <strain evidence="2 3">DSM 18772</strain>
    </source>
</reference>
<feature type="signal peptide" evidence="1">
    <location>
        <begin position="1"/>
        <end position="19"/>
    </location>
</feature>
<dbReference type="NCBIfam" id="TIGR02595">
    <property type="entry name" value="PEP_CTERM"/>
    <property type="match status" value="1"/>
</dbReference>
<dbReference type="STRING" id="1123071.SAMN02745181_3790"/>
<dbReference type="InParanoid" id="A0A1M6SCX3"/>
<proteinExistence type="predicted"/>
<keyword evidence="3" id="KW-1185">Reference proteome</keyword>
<dbReference type="Proteomes" id="UP000184510">
    <property type="component" value="Unassembled WGS sequence"/>
</dbReference>